<proteinExistence type="inferred from homology"/>
<evidence type="ECO:0000313" key="7">
    <source>
        <dbReference type="Proteomes" id="UP001642540"/>
    </source>
</evidence>
<evidence type="ECO:0000256" key="3">
    <source>
        <dbReference type="ARBA" id="ARBA00023121"/>
    </source>
</evidence>
<dbReference type="EMBL" id="CAXLJM020000041">
    <property type="protein sequence ID" value="CAL8109476.1"/>
    <property type="molecule type" value="Genomic_DNA"/>
</dbReference>
<keyword evidence="2" id="KW-0597">Phosphoprotein</keyword>
<dbReference type="InterPro" id="IPR018494">
    <property type="entry name" value="Oxysterol-bd_CS"/>
</dbReference>
<dbReference type="Proteomes" id="UP001642540">
    <property type="component" value="Unassembled WGS sequence"/>
</dbReference>
<evidence type="ECO:0000313" key="6">
    <source>
        <dbReference type="EMBL" id="CAL8109476.1"/>
    </source>
</evidence>
<dbReference type="InterPro" id="IPR037239">
    <property type="entry name" value="OSBP_sf"/>
</dbReference>
<keyword evidence="7" id="KW-1185">Reference proteome</keyword>
<evidence type="ECO:0000256" key="1">
    <source>
        <dbReference type="ARBA" id="ARBA00008842"/>
    </source>
</evidence>
<protein>
    <recommendedName>
        <fullName evidence="5">Oxysterol-binding protein</fullName>
    </recommendedName>
</protein>
<name>A0ABP1QNA1_9HEXA</name>
<reference evidence="6 7" key="1">
    <citation type="submission" date="2024-08" db="EMBL/GenBank/DDBJ databases">
        <authorList>
            <person name="Cucini C."/>
            <person name="Frati F."/>
        </authorList>
    </citation>
    <scope>NUCLEOTIDE SEQUENCE [LARGE SCALE GENOMIC DNA]</scope>
</reference>
<dbReference type="SUPFAM" id="SSF144000">
    <property type="entry name" value="Oxysterol-binding protein-like"/>
    <property type="match status" value="1"/>
</dbReference>
<dbReference type="PANTHER" id="PTHR10972:SF205">
    <property type="entry name" value="OXYSTEROL-BINDING PROTEIN 1"/>
    <property type="match status" value="1"/>
</dbReference>
<keyword evidence="3" id="KW-0446">Lipid-binding</keyword>
<comment type="similarity">
    <text evidence="1 4">Belongs to the OSBP family.</text>
</comment>
<gene>
    <name evidence="6" type="ORF">ODALV1_LOCUS13402</name>
</gene>
<evidence type="ECO:0000256" key="2">
    <source>
        <dbReference type="ARBA" id="ARBA00022553"/>
    </source>
</evidence>
<dbReference type="InterPro" id="IPR000648">
    <property type="entry name" value="Oxysterol-bd"/>
</dbReference>
<keyword evidence="5" id="KW-0813">Transport</keyword>
<comment type="caution">
    <text evidence="6">The sequence shown here is derived from an EMBL/GenBank/DDBJ whole genome shotgun (WGS) entry which is preliminary data.</text>
</comment>
<evidence type="ECO:0000256" key="4">
    <source>
        <dbReference type="RuleBase" id="RU003844"/>
    </source>
</evidence>
<dbReference type="Pfam" id="PF01237">
    <property type="entry name" value="Oxysterol_BP"/>
    <property type="match status" value="1"/>
</dbReference>
<organism evidence="6 7">
    <name type="scientific">Orchesella dallaii</name>
    <dbReference type="NCBI Taxonomy" id="48710"/>
    <lineage>
        <taxon>Eukaryota</taxon>
        <taxon>Metazoa</taxon>
        <taxon>Ecdysozoa</taxon>
        <taxon>Arthropoda</taxon>
        <taxon>Hexapoda</taxon>
        <taxon>Collembola</taxon>
        <taxon>Entomobryomorpha</taxon>
        <taxon>Entomobryoidea</taxon>
        <taxon>Orchesellidae</taxon>
        <taxon>Orchesellinae</taxon>
        <taxon>Orchesella</taxon>
    </lineage>
</organism>
<keyword evidence="5" id="KW-0445">Lipid transport</keyword>
<dbReference type="PROSITE" id="PS01013">
    <property type="entry name" value="OSBP"/>
    <property type="match status" value="1"/>
</dbReference>
<dbReference type="PANTHER" id="PTHR10972">
    <property type="entry name" value="OXYSTEROL-BINDING PROTEIN-RELATED"/>
    <property type="match status" value="1"/>
</dbReference>
<evidence type="ECO:0000256" key="5">
    <source>
        <dbReference type="RuleBase" id="RU003845"/>
    </source>
</evidence>
<sequence length="332" mass="37022">MGIGSSSSTTQTSDIFQIQCKDSNTNDTSLSASTCSSDQLLSIHSSPRDSEEVIPISCTSTTLHLTELETDDQDMSEVDTQSKSGKKKKKCRCKCCCRRTHRKAIAGKPDEECDCEVDDVISLTSEDNLLLASEAFPLEMVASLELTPEGVENQTNKKRRARVPDKPNKPMSLWSLIRSAIGKDLTKFPLPVNFSEPLSMLQRLAEDYEYCSILDKASAMTDSLEQLASVAAFTVSAYATCALRAAKPFNPLLGETYEFDRTDDFGWRCISEQVCHHPPVAALHCESAYGWVQWQQFTMTTRFRGTYLEIFPLGIAHLRFKTSGMFQPLHLN</sequence>
<accession>A0ABP1QNA1</accession>
<dbReference type="Gene3D" id="2.40.160.120">
    <property type="match status" value="1"/>
</dbReference>